<reference evidence="1" key="1">
    <citation type="submission" date="2011-03" db="EMBL/GenBank/DDBJ databases">
        <title>Draft genome of Neisseria meningitidis strain alpha522.</title>
        <authorList>
            <person name="Schoen C."/>
            <person name="Blom J."/>
        </authorList>
    </citation>
    <scope>NUCLEOTIDE SEQUENCE</scope>
    <source>
        <strain evidence="1">Alpha522</strain>
    </source>
</reference>
<organism evidence="1">
    <name type="scientific">Neisseria meningitidis alpha522</name>
    <dbReference type="NCBI Taxonomy" id="996307"/>
    <lineage>
        <taxon>Bacteria</taxon>
        <taxon>Pseudomonadati</taxon>
        <taxon>Pseudomonadota</taxon>
        <taxon>Betaproteobacteria</taxon>
        <taxon>Neisseriales</taxon>
        <taxon>Neisseriaceae</taxon>
        <taxon>Neisseria</taxon>
    </lineage>
</organism>
<sequence>MQGVSQKTVGGKLKGRLNFRRPMLRRMLSY</sequence>
<gene>
    <name evidence="1" type="ORF">NMALPHA522_1378</name>
</gene>
<protein>
    <submittedName>
        <fullName evidence="1">Uncharacterized protein</fullName>
    </submittedName>
</protein>
<name>I4E6F1_NEIME</name>
<accession>I4E6F1</accession>
<proteinExistence type="predicted"/>
<dbReference type="EMBL" id="FR845714">
    <property type="protein sequence ID" value="CCA44919.1"/>
    <property type="molecule type" value="Genomic_DNA"/>
</dbReference>
<dbReference type="AlphaFoldDB" id="I4E6F1"/>
<evidence type="ECO:0000313" key="1">
    <source>
        <dbReference type="EMBL" id="CCA44919.1"/>
    </source>
</evidence>